<dbReference type="GO" id="GO:0008756">
    <property type="term" value="F:o-succinylbenzoate-CoA ligase activity"/>
    <property type="evidence" value="ECO:0007669"/>
    <property type="project" value="UniProtKB-UniRule"/>
</dbReference>
<dbReference type="PROSITE" id="PS00455">
    <property type="entry name" value="AMP_BINDING"/>
    <property type="match status" value="1"/>
</dbReference>
<evidence type="ECO:0000256" key="4">
    <source>
        <dbReference type="ARBA" id="ARBA00022840"/>
    </source>
</evidence>
<reference evidence="8 9" key="1">
    <citation type="submission" date="2013-03" db="EMBL/GenBank/DDBJ databases">
        <title>The Genome Sequence of Enterococcus sulfureus ATCC_49903 (PacBio/Illumina hybrid assembly).</title>
        <authorList>
            <consortium name="The Broad Institute Genomics Platform"/>
            <consortium name="The Broad Institute Genome Sequencing Center for Infectious Disease"/>
            <person name="Earl A."/>
            <person name="Russ C."/>
            <person name="Gilmore M."/>
            <person name="Surin D."/>
            <person name="Walker B."/>
            <person name="Young S."/>
            <person name="Zeng Q."/>
            <person name="Gargeya S."/>
            <person name="Fitzgerald M."/>
            <person name="Haas B."/>
            <person name="Abouelleil A."/>
            <person name="Allen A.W."/>
            <person name="Alvarado L."/>
            <person name="Arachchi H.M."/>
            <person name="Berlin A.M."/>
            <person name="Chapman S.B."/>
            <person name="Gainer-Dewar J."/>
            <person name="Goldberg J."/>
            <person name="Griggs A."/>
            <person name="Gujja S."/>
            <person name="Hansen M."/>
            <person name="Howarth C."/>
            <person name="Imamovic A."/>
            <person name="Ireland A."/>
            <person name="Larimer J."/>
            <person name="McCowan C."/>
            <person name="Murphy C."/>
            <person name="Pearson M."/>
            <person name="Poon T.W."/>
            <person name="Priest M."/>
            <person name="Roberts A."/>
            <person name="Saif S."/>
            <person name="Shea T."/>
            <person name="Sisk P."/>
            <person name="Sykes S."/>
            <person name="Wortman J."/>
            <person name="Nusbaum C."/>
            <person name="Birren B."/>
        </authorList>
    </citation>
    <scope>NUCLEOTIDE SEQUENCE [LARGE SCALE GENOMIC DNA]</scope>
    <source>
        <strain evidence="8 9">ATCC 49903</strain>
    </source>
</reference>
<dbReference type="HAMAP" id="MF_00731">
    <property type="entry name" value="MenE"/>
    <property type="match status" value="1"/>
</dbReference>
<name>S0PC09_9ENTE</name>
<evidence type="ECO:0000256" key="2">
    <source>
        <dbReference type="ARBA" id="ARBA00022598"/>
    </source>
</evidence>
<dbReference type="InterPro" id="IPR045851">
    <property type="entry name" value="AMP-bd_C_sf"/>
</dbReference>
<dbReference type="InterPro" id="IPR050237">
    <property type="entry name" value="ATP-dep_AMP-bd_enzyme"/>
</dbReference>
<keyword evidence="3 5" id="KW-0547">Nucleotide-binding</keyword>
<dbReference type="GO" id="GO:0009234">
    <property type="term" value="P:menaquinone biosynthetic process"/>
    <property type="evidence" value="ECO:0007669"/>
    <property type="project" value="UniProtKB-UniRule"/>
</dbReference>
<dbReference type="Pfam" id="PF00501">
    <property type="entry name" value="AMP-binding"/>
    <property type="match status" value="1"/>
</dbReference>
<dbReference type="InterPro" id="IPR042099">
    <property type="entry name" value="ANL_N_sf"/>
</dbReference>
<dbReference type="Gene3D" id="3.30.300.30">
    <property type="match status" value="1"/>
</dbReference>
<dbReference type="GO" id="GO:0005524">
    <property type="term" value="F:ATP binding"/>
    <property type="evidence" value="ECO:0007669"/>
    <property type="project" value="UniProtKB-KW"/>
</dbReference>
<dbReference type="UniPathway" id="UPA00079"/>
<accession>S0PC09</accession>
<dbReference type="STRING" id="1140003.OMY_01623"/>
<keyword evidence="4 5" id="KW-0067">ATP-binding</keyword>
<dbReference type="Pfam" id="PF13193">
    <property type="entry name" value="AMP-binding_C"/>
    <property type="match status" value="1"/>
</dbReference>
<dbReference type="PANTHER" id="PTHR43767">
    <property type="entry name" value="LONG-CHAIN-FATTY-ACID--COA LIGASE"/>
    <property type="match status" value="1"/>
</dbReference>
<dbReference type="InterPro" id="IPR025110">
    <property type="entry name" value="AMP-bd_C"/>
</dbReference>
<dbReference type="EMBL" id="ASWO01000003">
    <property type="protein sequence ID" value="EOT86213.1"/>
    <property type="molecule type" value="Genomic_DNA"/>
</dbReference>
<dbReference type="SUPFAM" id="SSF56801">
    <property type="entry name" value="Acetyl-CoA synthetase-like"/>
    <property type="match status" value="1"/>
</dbReference>
<evidence type="ECO:0000256" key="3">
    <source>
        <dbReference type="ARBA" id="ARBA00022741"/>
    </source>
</evidence>
<dbReference type="PANTHER" id="PTHR43767:SF1">
    <property type="entry name" value="NONRIBOSOMAL PEPTIDE SYNTHASE PES1 (EUROFUNG)-RELATED"/>
    <property type="match status" value="1"/>
</dbReference>
<feature type="domain" description="AMP-binding enzyme C-terminal" evidence="7">
    <location>
        <begin position="388"/>
        <end position="461"/>
    </location>
</feature>
<keyword evidence="2 5" id="KW-0436">Ligase</keyword>
<proteinExistence type="inferred from homology"/>
<dbReference type="InterPro" id="IPR010192">
    <property type="entry name" value="MenE"/>
</dbReference>
<dbReference type="InterPro" id="IPR020845">
    <property type="entry name" value="AMP-binding_CS"/>
</dbReference>
<comment type="similarity">
    <text evidence="5">Belongs to the ATP-dependent AMP-binding enzyme family. MenE subfamily.</text>
</comment>
<evidence type="ECO:0000256" key="1">
    <source>
        <dbReference type="ARBA" id="ARBA00022428"/>
    </source>
</evidence>
<evidence type="ECO:0000259" key="6">
    <source>
        <dbReference type="Pfam" id="PF00501"/>
    </source>
</evidence>
<dbReference type="RefSeq" id="WP_016186060.1">
    <property type="nucleotide sequence ID" value="NZ_ASWO01000003.1"/>
</dbReference>
<dbReference type="AlphaFoldDB" id="S0PC09"/>
<dbReference type="OrthoDB" id="9762242at2"/>
<feature type="domain" description="AMP-dependent synthetase/ligase" evidence="6">
    <location>
        <begin position="7"/>
        <end position="339"/>
    </location>
</feature>
<comment type="pathway">
    <text evidence="5">Quinol/quinone metabolism; 1,4-dihydroxy-2-naphthoate biosynthesis; 1,4-dihydroxy-2-naphthoate from chorismate: step 5/7.</text>
</comment>
<keyword evidence="1 5" id="KW-0474">Menaquinone biosynthesis</keyword>
<dbReference type="NCBIfam" id="TIGR01923">
    <property type="entry name" value="menE"/>
    <property type="match status" value="1"/>
</dbReference>
<dbReference type="Gene3D" id="3.40.50.12780">
    <property type="entry name" value="N-terminal domain of ligase-like"/>
    <property type="match status" value="1"/>
</dbReference>
<dbReference type="UniPathway" id="UPA01057">
    <property type="reaction ID" value="UER00166"/>
</dbReference>
<comment type="catalytic activity">
    <reaction evidence="5">
        <text>2-succinylbenzoate + ATP + CoA = 2-succinylbenzoyl-CoA + AMP + diphosphate</text>
        <dbReference type="Rhea" id="RHEA:17009"/>
        <dbReference type="ChEBI" id="CHEBI:18325"/>
        <dbReference type="ChEBI" id="CHEBI:30616"/>
        <dbReference type="ChEBI" id="CHEBI:33019"/>
        <dbReference type="ChEBI" id="CHEBI:57287"/>
        <dbReference type="ChEBI" id="CHEBI:57364"/>
        <dbReference type="ChEBI" id="CHEBI:456215"/>
        <dbReference type="EC" id="6.2.1.26"/>
    </reaction>
</comment>
<protein>
    <recommendedName>
        <fullName evidence="5">2-succinylbenzoate--CoA ligase</fullName>
        <ecNumber evidence="5">6.2.1.26</ecNumber>
    </recommendedName>
    <alternativeName>
        <fullName evidence="5">o-succinylbenzoyl-CoA synthetase</fullName>
        <shortName evidence="5">OSB-CoA synthetase</shortName>
    </alternativeName>
</protein>
<comment type="pathway">
    <text evidence="5">Quinol/quinone metabolism; menaquinone biosynthesis.</text>
</comment>
<evidence type="ECO:0000259" key="7">
    <source>
        <dbReference type="Pfam" id="PF13193"/>
    </source>
</evidence>
<keyword evidence="9" id="KW-1185">Reference proteome</keyword>
<comment type="caution">
    <text evidence="8">The sequence shown here is derived from an EMBL/GenBank/DDBJ whole genome shotgun (WGS) entry which is preliminary data.</text>
</comment>
<dbReference type="eggNOG" id="COG0318">
    <property type="taxonomic scope" value="Bacteria"/>
</dbReference>
<dbReference type="EC" id="6.2.1.26" evidence="5"/>
<evidence type="ECO:0000313" key="8">
    <source>
        <dbReference type="EMBL" id="EOT86213.1"/>
    </source>
</evidence>
<dbReference type="Proteomes" id="UP000015961">
    <property type="component" value="Unassembled WGS sequence"/>
</dbReference>
<evidence type="ECO:0000256" key="5">
    <source>
        <dbReference type="HAMAP-Rule" id="MF_00731"/>
    </source>
</evidence>
<dbReference type="PATRIC" id="fig|1140003.3.peg.1569"/>
<evidence type="ECO:0000313" key="9">
    <source>
        <dbReference type="Proteomes" id="UP000015961"/>
    </source>
</evidence>
<organism evidence="8 9">
    <name type="scientific">Enterococcus sulfureus ATCC 49903</name>
    <dbReference type="NCBI Taxonomy" id="1140003"/>
    <lineage>
        <taxon>Bacteria</taxon>
        <taxon>Bacillati</taxon>
        <taxon>Bacillota</taxon>
        <taxon>Bacilli</taxon>
        <taxon>Lactobacillales</taxon>
        <taxon>Enterococcaceae</taxon>
        <taxon>Enterococcus</taxon>
    </lineage>
</organism>
<sequence>MNKTSWLQRQALLHPKRLAFLTSKESWSFSLLAQYAQNTAAYYYELLPANTTRVAIYSQNHTNLYLTILGLWELGIEIQFLNRRLTKSEMLYQLQDANTQVVITDDAHLSFESIVAFGFPNCVDLPVATAHFDLGYREDQIASIMYTSGTTGNPKGVPQRFSNHLASANATKKNMHLDAHDTWGLVLPLFHISGLSVLLRSVALGLTVRFYDDYAIDTVIADVKTEKVTILSFVTKMLTDFVTNTTKAYPGLKAILLGGGPVSKHLLEQAKDKHIPVLQSFGMTETCSQIVALPFDQATKKLGSAGYPLENVTIQIHQPDENGIGELYVNGPSVVKEYLNGRAQDSWTKTGELKTGDLAYLDQDGALYLVSRLSELIISGGENIYPAEIEHVLVQLPEISEAAVVGLSDATWGQVPVAYLVLNQHTSVAQIEAILRKQLAKYKLPKAYYIVQEIPKTANGKPLKRLFLTKERVNTIEYQLT</sequence>
<dbReference type="InterPro" id="IPR000873">
    <property type="entry name" value="AMP-dep_synth/lig_dom"/>
</dbReference>
<gene>
    <name evidence="5" type="primary">menE</name>
    <name evidence="8" type="ORF">I573_00966</name>
</gene>
<comment type="function">
    <text evidence="5">Converts 2-succinylbenzoate (OSB) to 2-succinylbenzoyl-CoA (OSB-CoA).</text>
</comment>